<feature type="transmembrane region" description="Helical" evidence="1">
    <location>
        <begin position="29"/>
        <end position="50"/>
    </location>
</feature>
<keyword evidence="1" id="KW-0472">Membrane</keyword>
<evidence type="ECO:0000313" key="2">
    <source>
        <dbReference type="EMBL" id="WUM19071.1"/>
    </source>
</evidence>
<protein>
    <submittedName>
        <fullName evidence="2">Uncharacterized protein</fullName>
    </submittedName>
</protein>
<keyword evidence="1" id="KW-0812">Transmembrane</keyword>
<gene>
    <name evidence="2" type="ORF">OG579_15240</name>
</gene>
<organism evidence="2 3">
    <name type="scientific">Williamsia herbipolensis</name>
    <dbReference type="NCBI Taxonomy" id="1603258"/>
    <lineage>
        <taxon>Bacteria</taxon>
        <taxon>Bacillati</taxon>
        <taxon>Actinomycetota</taxon>
        <taxon>Actinomycetes</taxon>
        <taxon>Mycobacteriales</taxon>
        <taxon>Nocardiaceae</taxon>
        <taxon>Williamsia</taxon>
    </lineage>
</organism>
<keyword evidence="1" id="KW-1133">Transmembrane helix</keyword>
<accession>A0AAU4JZ83</accession>
<dbReference type="RefSeq" id="WP_328856637.1">
    <property type="nucleotide sequence ID" value="NZ_CP108021.1"/>
</dbReference>
<evidence type="ECO:0000256" key="1">
    <source>
        <dbReference type="SAM" id="Phobius"/>
    </source>
</evidence>
<keyword evidence="3" id="KW-1185">Reference proteome</keyword>
<dbReference type="KEGG" id="whr:OG579_15240"/>
<proteinExistence type="predicted"/>
<sequence length="114" mass="11490">MDAGAVVAVDPGPPFAGIEAGVDDGAASVVVAMVVVLAGAVVLSALDVLVDEVTVGSAWAMPAPVISAAPNPTVIAEFFTHAGTSWAVCTRCRPRPALDAFAARALALARFFTR</sequence>
<dbReference type="EMBL" id="CP108021">
    <property type="protein sequence ID" value="WUM19071.1"/>
    <property type="molecule type" value="Genomic_DNA"/>
</dbReference>
<dbReference type="Proteomes" id="UP001432128">
    <property type="component" value="Chromosome"/>
</dbReference>
<evidence type="ECO:0000313" key="3">
    <source>
        <dbReference type="Proteomes" id="UP001432128"/>
    </source>
</evidence>
<reference evidence="2 3" key="1">
    <citation type="submission" date="2022-10" db="EMBL/GenBank/DDBJ databases">
        <title>The complete genomes of actinobacterial strains from the NBC collection.</title>
        <authorList>
            <person name="Joergensen T.S."/>
            <person name="Alvarez Arevalo M."/>
            <person name="Sterndorff E.B."/>
            <person name="Faurdal D."/>
            <person name="Vuksanovic O."/>
            <person name="Mourched A.-S."/>
            <person name="Charusanti P."/>
            <person name="Shaw S."/>
            <person name="Blin K."/>
            <person name="Weber T."/>
        </authorList>
    </citation>
    <scope>NUCLEOTIDE SEQUENCE [LARGE SCALE GENOMIC DNA]</scope>
    <source>
        <strain evidence="2 3">NBC_00319</strain>
    </source>
</reference>
<dbReference type="AlphaFoldDB" id="A0AAU4JZ83"/>
<name>A0AAU4JZ83_9NOCA</name>